<comment type="caution">
    <text evidence="3">The sequence shown here is derived from an EMBL/GenBank/DDBJ whole genome shotgun (WGS) entry which is preliminary data.</text>
</comment>
<dbReference type="Proteomes" id="UP001058974">
    <property type="component" value="Chromosome 5"/>
</dbReference>
<dbReference type="InterPro" id="IPR000868">
    <property type="entry name" value="Isochorismatase-like_dom"/>
</dbReference>
<protein>
    <recommendedName>
        <fullName evidence="2">Isochorismatase-like domain-containing protein</fullName>
    </recommendedName>
</protein>
<feature type="domain" description="Isochorismatase-like" evidence="2">
    <location>
        <begin position="36"/>
        <end position="188"/>
    </location>
</feature>
<accession>A0A9D4WMK6</accession>
<dbReference type="InterPro" id="IPR036380">
    <property type="entry name" value="Isochorismatase-like_sf"/>
</dbReference>
<dbReference type="Gramene" id="Psat05G0240300-T1">
    <property type="protein sequence ID" value="KAI5405613.1"/>
    <property type="gene ID" value="KIW84_052403"/>
</dbReference>
<keyword evidence="4" id="KW-1185">Reference proteome</keyword>
<evidence type="ECO:0000313" key="3">
    <source>
        <dbReference type="EMBL" id="KAI5405613.1"/>
    </source>
</evidence>
<reference evidence="3 4" key="1">
    <citation type="journal article" date="2022" name="Nat. Genet.">
        <title>Improved pea reference genome and pan-genome highlight genomic features and evolutionary characteristics.</title>
        <authorList>
            <person name="Yang T."/>
            <person name="Liu R."/>
            <person name="Luo Y."/>
            <person name="Hu S."/>
            <person name="Wang D."/>
            <person name="Wang C."/>
            <person name="Pandey M.K."/>
            <person name="Ge S."/>
            <person name="Xu Q."/>
            <person name="Li N."/>
            <person name="Li G."/>
            <person name="Huang Y."/>
            <person name="Saxena R.K."/>
            <person name="Ji Y."/>
            <person name="Li M."/>
            <person name="Yan X."/>
            <person name="He Y."/>
            <person name="Liu Y."/>
            <person name="Wang X."/>
            <person name="Xiang C."/>
            <person name="Varshney R.K."/>
            <person name="Ding H."/>
            <person name="Gao S."/>
            <person name="Zong X."/>
        </authorList>
    </citation>
    <scope>NUCLEOTIDE SEQUENCE [LARGE SCALE GENOMIC DNA]</scope>
    <source>
        <strain evidence="3 4">cv. Zhongwan 6</strain>
    </source>
</reference>
<evidence type="ECO:0000313" key="4">
    <source>
        <dbReference type="Proteomes" id="UP001058974"/>
    </source>
</evidence>
<comment type="similarity">
    <text evidence="1">Belongs to the isochorismatase family.</text>
</comment>
<evidence type="ECO:0000256" key="1">
    <source>
        <dbReference type="ARBA" id="ARBA00006336"/>
    </source>
</evidence>
<evidence type="ECO:0000259" key="2">
    <source>
        <dbReference type="Pfam" id="PF00857"/>
    </source>
</evidence>
<dbReference type="CDD" id="cd00431">
    <property type="entry name" value="cysteine_hydrolases"/>
    <property type="match status" value="1"/>
</dbReference>
<proteinExistence type="inferred from homology"/>
<dbReference type="EMBL" id="JAMSHJ010000005">
    <property type="protein sequence ID" value="KAI5405613.1"/>
    <property type="molecule type" value="Genomic_DNA"/>
</dbReference>
<name>A0A9D4WMK6_PEA</name>
<dbReference type="PANTHER" id="PTHR47044">
    <property type="entry name" value="OS02G0276400 PROTEIN"/>
    <property type="match status" value="1"/>
</dbReference>
<dbReference type="Gene3D" id="3.40.50.850">
    <property type="entry name" value="Isochorismatase-like"/>
    <property type="match status" value="1"/>
</dbReference>
<dbReference type="Pfam" id="PF00857">
    <property type="entry name" value="Isochorismatase"/>
    <property type="match status" value="1"/>
</dbReference>
<dbReference type="SUPFAM" id="SSF52499">
    <property type="entry name" value="Isochorismatase-like hydrolases"/>
    <property type="match status" value="1"/>
</dbReference>
<gene>
    <name evidence="3" type="ORF">KIW84_052403</name>
</gene>
<sequence>MRHMLVEIQTEVPFNFAWENRPSSLPFMDSPFKGLLVLLALQKNFIDEESPVRMKGGKYIVLNVIKVVEVARQRGILIVWNVGPASIGSKNAELVDGLVFREGDYKLVKTRFSAFFVTHLHLVLQGAGINTLVVTSVQTPNCIRQTVFDVVALDYQHVIVLVDVTVAATPDIHLVNVIDMKNIGVVTKTLQEWSLIKA</sequence>
<organism evidence="3 4">
    <name type="scientific">Pisum sativum</name>
    <name type="common">Garden pea</name>
    <name type="synonym">Lathyrus oleraceus</name>
    <dbReference type="NCBI Taxonomy" id="3888"/>
    <lineage>
        <taxon>Eukaryota</taxon>
        <taxon>Viridiplantae</taxon>
        <taxon>Streptophyta</taxon>
        <taxon>Embryophyta</taxon>
        <taxon>Tracheophyta</taxon>
        <taxon>Spermatophyta</taxon>
        <taxon>Magnoliopsida</taxon>
        <taxon>eudicotyledons</taxon>
        <taxon>Gunneridae</taxon>
        <taxon>Pentapetalae</taxon>
        <taxon>rosids</taxon>
        <taxon>fabids</taxon>
        <taxon>Fabales</taxon>
        <taxon>Fabaceae</taxon>
        <taxon>Papilionoideae</taxon>
        <taxon>50 kb inversion clade</taxon>
        <taxon>NPAAA clade</taxon>
        <taxon>Hologalegina</taxon>
        <taxon>IRL clade</taxon>
        <taxon>Fabeae</taxon>
        <taxon>Lathyrus</taxon>
    </lineage>
</organism>
<dbReference type="AlphaFoldDB" id="A0A9D4WMK6"/>